<dbReference type="OrthoDB" id="9803312at2"/>
<dbReference type="AlphaFoldDB" id="A0A5B8LTT0"/>
<evidence type="ECO:0000313" key="2">
    <source>
        <dbReference type="Proteomes" id="UP000315364"/>
    </source>
</evidence>
<dbReference type="EMBL" id="CP042304">
    <property type="protein sequence ID" value="QDZ11687.1"/>
    <property type="molecule type" value="Genomic_DNA"/>
</dbReference>
<dbReference type="RefSeq" id="WP_146290505.1">
    <property type="nucleotide sequence ID" value="NZ_CP042304.1"/>
</dbReference>
<dbReference type="KEGG" id="dea:FPZ08_13535"/>
<dbReference type="Pfam" id="PF06684">
    <property type="entry name" value="AA_synth"/>
    <property type="match status" value="1"/>
</dbReference>
<keyword evidence="2" id="KW-1185">Reference proteome</keyword>
<protein>
    <submittedName>
        <fullName evidence="1">Amino acid synthesis family protein</fullName>
    </submittedName>
</protein>
<dbReference type="Proteomes" id="UP000315364">
    <property type="component" value="Chromosome"/>
</dbReference>
<dbReference type="Gene3D" id="3.30.1330.110">
    <property type="entry name" value="BB2672"/>
    <property type="match status" value="1"/>
</dbReference>
<dbReference type="InterPro" id="IPR009569">
    <property type="entry name" value="AA_synth_put"/>
</dbReference>
<sequence>MDFNIRRTFTLIDDKRVEAGRQANVPLRKVAVIYILENPYIGRYVEDLSPLIEASEGLGRQMAASAVRALDGMGVQSYGKGGVVGLLGEQEHANALLTTTFANPFREAIGGAKAWISSMTKVAAPGAVIDVPMNCKDDVYVRSHYDGMTLLIPDGPMPDEVAIIFCMGTGGRINARVGGMRYEEILASA</sequence>
<dbReference type="InterPro" id="IPR035936">
    <property type="entry name" value="BB2672"/>
</dbReference>
<proteinExistence type="predicted"/>
<organism evidence="1 2">
    <name type="scientific">Devosia ginsengisoli</name>
    <dbReference type="NCBI Taxonomy" id="400770"/>
    <lineage>
        <taxon>Bacteria</taxon>
        <taxon>Pseudomonadati</taxon>
        <taxon>Pseudomonadota</taxon>
        <taxon>Alphaproteobacteria</taxon>
        <taxon>Hyphomicrobiales</taxon>
        <taxon>Devosiaceae</taxon>
        <taxon>Devosia</taxon>
    </lineage>
</organism>
<name>A0A5B8LTT0_9HYPH</name>
<reference evidence="1 2" key="1">
    <citation type="submission" date="2019-07" db="EMBL/GenBank/DDBJ databases">
        <title>Full genome sequence of Devosia sp. Gsoil 520.</title>
        <authorList>
            <person name="Im W.-T."/>
        </authorList>
    </citation>
    <scope>NUCLEOTIDE SEQUENCE [LARGE SCALE GENOMIC DNA]</scope>
    <source>
        <strain evidence="1 2">Gsoil 520</strain>
    </source>
</reference>
<evidence type="ECO:0000313" key="1">
    <source>
        <dbReference type="EMBL" id="QDZ11687.1"/>
    </source>
</evidence>
<dbReference type="SUPFAM" id="SSF160519">
    <property type="entry name" value="BB2672-like"/>
    <property type="match status" value="1"/>
</dbReference>
<accession>A0A5B8LTT0</accession>
<gene>
    <name evidence="1" type="ORF">FPZ08_13535</name>
</gene>